<feature type="region of interest" description="Disordered" evidence="1">
    <location>
        <begin position="1"/>
        <end position="32"/>
    </location>
</feature>
<dbReference type="AlphaFoldDB" id="A0A6N9NDS2"/>
<organism evidence="2 3">
    <name type="scientific">Acidiluteibacter ferrifornacis</name>
    <dbReference type="NCBI Taxonomy" id="2692424"/>
    <lineage>
        <taxon>Bacteria</taxon>
        <taxon>Pseudomonadati</taxon>
        <taxon>Bacteroidota</taxon>
        <taxon>Flavobacteriia</taxon>
        <taxon>Flavobacteriales</taxon>
        <taxon>Cryomorphaceae</taxon>
        <taxon>Acidiluteibacter</taxon>
    </lineage>
</organism>
<protein>
    <submittedName>
        <fullName evidence="2">Uncharacterized protein</fullName>
    </submittedName>
</protein>
<name>A0A6N9NDS2_9FLAO</name>
<accession>A0A6N9NDS2</accession>
<keyword evidence="3" id="KW-1185">Reference proteome</keyword>
<evidence type="ECO:0000313" key="3">
    <source>
        <dbReference type="Proteomes" id="UP000470771"/>
    </source>
</evidence>
<dbReference type="RefSeq" id="WP_160631204.1">
    <property type="nucleotide sequence ID" value="NZ_WWNE01000003.1"/>
</dbReference>
<reference evidence="2 3" key="1">
    <citation type="submission" date="2019-12" db="EMBL/GenBank/DDBJ databases">
        <authorList>
            <person name="Zhao J."/>
        </authorList>
    </citation>
    <scope>NUCLEOTIDE SEQUENCE [LARGE SCALE GENOMIC DNA]</scope>
    <source>
        <strain evidence="2 3">S-15</strain>
    </source>
</reference>
<dbReference type="EMBL" id="WWNE01000003">
    <property type="protein sequence ID" value="NBG64748.1"/>
    <property type="molecule type" value="Genomic_DNA"/>
</dbReference>
<gene>
    <name evidence="2" type="ORF">GQN54_01375</name>
</gene>
<comment type="caution">
    <text evidence="2">The sequence shown here is derived from an EMBL/GenBank/DDBJ whole genome shotgun (WGS) entry which is preliminary data.</text>
</comment>
<feature type="compositionally biased region" description="Gly residues" evidence="1">
    <location>
        <begin position="11"/>
        <end position="30"/>
    </location>
</feature>
<dbReference type="Proteomes" id="UP000470771">
    <property type="component" value="Unassembled WGS sequence"/>
</dbReference>
<evidence type="ECO:0000313" key="2">
    <source>
        <dbReference type="EMBL" id="NBG64748.1"/>
    </source>
</evidence>
<proteinExistence type="predicted"/>
<sequence>MKRLYSFLAPSGGGGEGGGEGEGEGPGSGEGELYLSSEQVYIRNHTGSLMAVINQEYTFEQTATSTTSLPTHGAGQLGMYNQSDGTYEYHLKDHLGNIRATTQGEKNGESEINLLSMQDCLPSQ</sequence>
<evidence type="ECO:0000256" key="1">
    <source>
        <dbReference type="SAM" id="MobiDB-lite"/>
    </source>
</evidence>